<accession>A0A8K0MPV0</accession>
<evidence type="ECO:0000313" key="2">
    <source>
        <dbReference type="Proteomes" id="UP000796880"/>
    </source>
</evidence>
<sequence length="251" mass="28569">MDTNYQNGAYSLAGVESHYLMVSKNIFNEAYFPSGGEICQMVADPNIVEFHFGGIDTRFDQHAFAVVSGLNCGTVPRIGEMVGLTNRLWNKNFGSIGIINVNNMITKFKKYPFVESEVDNNVFICMFCLLEIVFLSVHHKFVLVNAPINSSHDEPIAETSQEYGKEPVWTFPSYPHHISSSPNVAMFNKKIEGRFEIVEMHWQQSKNIRTVCMELVDKHHQCANEISSLSGIVRAIMHRPNVEVHCFHYFT</sequence>
<name>A0A8K0MPV0_9ROSA</name>
<dbReference type="Proteomes" id="UP000796880">
    <property type="component" value="Unassembled WGS sequence"/>
</dbReference>
<dbReference type="EMBL" id="VOIH02000002">
    <property type="protein sequence ID" value="KAF3454072.1"/>
    <property type="molecule type" value="Genomic_DNA"/>
</dbReference>
<comment type="caution">
    <text evidence="1">The sequence shown here is derived from an EMBL/GenBank/DDBJ whole genome shotgun (WGS) entry which is preliminary data.</text>
</comment>
<gene>
    <name evidence="1" type="ORF">FNV43_RR04519</name>
</gene>
<protein>
    <submittedName>
        <fullName evidence="1">Uncharacterized protein</fullName>
    </submittedName>
</protein>
<dbReference type="OrthoDB" id="1930729at2759"/>
<keyword evidence="2" id="KW-1185">Reference proteome</keyword>
<reference evidence="1" key="1">
    <citation type="submission" date="2020-03" db="EMBL/GenBank/DDBJ databases">
        <title>A high-quality chromosome-level genome assembly of a woody plant with both climbing and erect habits, Rhamnella rubrinervis.</title>
        <authorList>
            <person name="Lu Z."/>
            <person name="Yang Y."/>
            <person name="Zhu X."/>
            <person name="Sun Y."/>
        </authorList>
    </citation>
    <scope>NUCLEOTIDE SEQUENCE</scope>
    <source>
        <strain evidence="1">BYM</strain>
        <tissue evidence="1">Leaf</tissue>
    </source>
</reference>
<dbReference type="AlphaFoldDB" id="A0A8K0MPV0"/>
<proteinExistence type="predicted"/>
<organism evidence="1 2">
    <name type="scientific">Rhamnella rubrinervis</name>
    <dbReference type="NCBI Taxonomy" id="2594499"/>
    <lineage>
        <taxon>Eukaryota</taxon>
        <taxon>Viridiplantae</taxon>
        <taxon>Streptophyta</taxon>
        <taxon>Embryophyta</taxon>
        <taxon>Tracheophyta</taxon>
        <taxon>Spermatophyta</taxon>
        <taxon>Magnoliopsida</taxon>
        <taxon>eudicotyledons</taxon>
        <taxon>Gunneridae</taxon>
        <taxon>Pentapetalae</taxon>
        <taxon>rosids</taxon>
        <taxon>fabids</taxon>
        <taxon>Rosales</taxon>
        <taxon>Rhamnaceae</taxon>
        <taxon>rhamnoid group</taxon>
        <taxon>Rhamneae</taxon>
        <taxon>Rhamnella</taxon>
    </lineage>
</organism>
<evidence type="ECO:0000313" key="1">
    <source>
        <dbReference type="EMBL" id="KAF3454072.1"/>
    </source>
</evidence>